<dbReference type="PANTHER" id="PTHR43764:SF1">
    <property type="entry name" value="MOLYBDOPTERIN MOLYBDOTRANSFERASE"/>
    <property type="match status" value="1"/>
</dbReference>
<dbReference type="NCBIfam" id="TIGR00177">
    <property type="entry name" value="molyb_syn"/>
    <property type="match status" value="1"/>
</dbReference>
<accession>G7VA23</accession>
<dbReference type="Gene3D" id="3.40.980.10">
    <property type="entry name" value="MoaB/Mog-like domain"/>
    <property type="match status" value="1"/>
</dbReference>
<evidence type="ECO:0000256" key="1">
    <source>
        <dbReference type="ARBA" id="ARBA00005046"/>
    </source>
</evidence>
<feature type="domain" description="MoaB/Mog" evidence="3">
    <location>
        <begin position="118"/>
        <end position="261"/>
    </location>
</feature>
<evidence type="ECO:0000313" key="4">
    <source>
        <dbReference type="EMBL" id="AER66723.1"/>
    </source>
</evidence>
<dbReference type="Pfam" id="PF00994">
    <property type="entry name" value="MoCF_biosynth"/>
    <property type="match status" value="1"/>
</dbReference>
<dbReference type="STRING" id="580340.Tlie_0990"/>
<dbReference type="InterPro" id="IPR051920">
    <property type="entry name" value="MPT_Adenylyltrnsfr/MoaC-Rel"/>
</dbReference>
<organism evidence="4 5">
    <name type="scientific">Thermovirga lienii (strain ATCC BAA-1197 / DSM 17291 / Cas60314)</name>
    <dbReference type="NCBI Taxonomy" id="580340"/>
    <lineage>
        <taxon>Bacteria</taxon>
        <taxon>Thermotogati</taxon>
        <taxon>Synergistota</taxon>
        <taxon>Synergistia</taxon>
        <taxon>Synergistales</taxon>
        <taxon>Thermovirgaceae</taxon>
        <taxon>Thermovirga</taxon>
    </lineage>
</organism>
<dbReference type="EMBL" id="CP003096">
    <property type="protein sequence ID" value="AER66723.1"/>
    <property type="molecule type" value="Genomic_DNA"/>
</dbReference>
<dbReference type="InterPro" id="IPR036425">
    <property type="entry name" value="MoaB/Mog-like_dom_sf"/>
</dbReference>
<dbReference type="UniPathway" id="UPA00344"/>
<name>G7VA23_THELD</name>
<comment type="pathway">
    <text evidence="1">Cofactor biosynthesis; molybdopterin biosynthesis.</text>
</comment>
<dbReference type="Proteomes" id="UP000005868">
    <property type="component" value="Chromosome"/>
</dbReference>
<evidence type="ECO:0000256" key="2">
    <source>
        <dbReference type="ARBA" id="ARBA00023150"/>
    </source>
</evidence>
<dbReference type="SUPFAM" id="SSF53218">
    <property type="entry name" value="Molybdenum cofactor biosynthesis proteins"/>
    <property type="match status" value="1"/>
</dbReference>
<dbReference type="InterPro" id="IPR001453">
    <property type="entry name" value="MoaB/Mog_dom"/>
</dbReference>
<dbReference type="PANTHER" id="PTHR43764">
    <property type="entry name" value="MOLYBDENUM COFACTOR BIOSYNTHESIS"/>
    <property type="match status" value="1"/>
</dbReference>
<reference evidence="5" key="1">
    <citation type="submission" date="2011-10" db="EMBL/GenBank/DDBJ databases">
        <title>The complete genome of chromosome of Thermovirga lienii DSM 17291.</title>
        <authorList>
            <consortium name="US DOE Joint Genome Institute (JGI-PGF)"/>
            <person name="Lucas S."/>
            <person name="Copeland A."/>
            <person name="Lapidus A."/>
            <person name="Glavina del Rio T."/>
            <person name="Dalin E."/>
            <person name="Tice H."/>
            <person name="Bruce D."/>
            <person name="Goodwin L."/>
            <person name="Pitluck S."/>
            <person name="Peters L."/>
            <person name="Mikhailova N."/>
            <person name="Saunders E."/>
            <person name="Kyrpides N."/>
            <person name="Mavromatis K."/>
            <person name="Ivanova N."/>
            <person name="Last F.I."/>
            <person name="Brettin T."/>
            <person name="Detter J.C."/>
            <person name="Han C."/>
            <person name="Larimer F."/>
            <person name="Land M."/>
            <person name="Hauser L."/>
            <person name="Markowitz V."/>
            <person name="Cheng J.-F."/>
            <person name="Hugenholtz P."/>
            <person name="Woyke T."/>
            <person name="Wu D."/>
            <person name="Spring S."/>
            <person name="Schroeder M."/>
            <person name="Brambilla E.-M."/>
            <person name="Klenk H.-P."/>
            <person name="Eisen J.A."/>
        </authorList>
    </citation>
    <scope>NUCLEOTIDE SEQUENCE [LARGE SCALE GENOMIC DNA]</scope>
    <source>
        <strain evidence="5">ATCC BAA-1197 / DSM 17291 / Cas60314</strain>
    </source>
</reference>
<dbReference type="InterPro" id="IPR008284">
    <property type="entry name" value="MoCF_biosynth_CS"/>
</dbReference>
<sequence length="277" mass="30165">MKKKILGLSFSSDKSSLPMVLIHTQKSGGTLVNGKKAKIVVAPPQHKLHEACKENSLVIKLPDNVFPLRENDFISFNKGGVLLRVSEGNGTCCVCEVAKEGFLLVSESFEKWEPVNVAVLTVSDKGSRGEREDTSGPALGEAVVDIGGILQDRAIVPDEPKDILKVLRSWISRGYELILITGGTGLSPRDVTPESLADLEGKDVPGIGEYMRWRTSYYTLRSILSRCMAKVVERSLIIALPGSRKAALECFFAVSPVIRHAIEIVTGKATECAHNHK</sequence>
<dbReference type="eggNOG" id="COG0521">
    <property type="taxonomic scope" value="Bacteria"/>
</dbReference>
<reference evidence="4 5" key="2">
    <citation type="journal article" date="2012" name="Stand. Genomic Sci.">
        <title>Genome sequence of the moderately thermophilic, amino-acid-degrading and sulfur-reducing bacterium Thermovirga lienii type strain (Cas60314(T)).</title>
        <authorList>
            <person name="Goker M."/>
            <person name="Saunders E."/>
            <person name="Lapidus A."/>
            <person name="Nolan M."/>
            <person name="Lucas S."/>
            <person name="Hammon N."/>
            <person name="Deshpande S."/>
            <person name="Cheng J.F."/>
            <person name="Han C."/>
            <person name="Tapia R."/>
            <person name="Goodwin L.A."/>
            <person name="Pitluck S."/>
            <person name="Liolios K."/>
            <person name="Mavromatis K."/>
            <person name="Pagani I."/>
            <person name="Ivanova N."/>
            <person name="Mikhailova N."/>
            <person name="Pati A."/>
            <person name="Chen A."/>
            <person name="Palaniappan K."/>
            <person name="Land M."/>
            <person name="Chang Y.J."/>
            <person name="Jeffries C.D."/>
            <person name="Brambilla E.M."/>
            <person name="Rohde M."/>
            <person name="Spring S."/>
            <person name="Detter J.C."/>
            <person name="Woyke T."/>
            <person name="Bristow J."/>
            <person name="Eisen J.A."/>
            <person name="Markowitz V."/>
            <person name="Hugenholtz P."/>
            <person name="Kyrpides N.C."/>
            <person name="Klenk H.P."/>
        </authorList>
    </citation>
    <scope>NUCLEOTIDE SEQUENCE [LARGE SCALE GENOMIC DNA]</scope>
    <source>
        <strain evidence="5">ATCC BAA-1197 / DSM 17291 / Cas60314</strain>
    </source>
</reference>
<keyword evidence="5" id="KW-1185">Reference proteome</keyword>
<dbReference type="SMART" id="SM00852">
    <property type="entry name" value="MoCF_biosynth"/>
    <property type="match status" value="1"/>
</dbReference>
<keyword evidence="2" id="KW-0501">Molybdenum cofactor biosynthesis</keyword>
<proteinExistence type="predicted"/>
<dbReference type="HOGENOM" id="CLU_087625_0_0_0"/>
<evidence type="ECO:0000313" key="5">
    <source>
        <dbReference type="Proteomes" id="UP000005868"/>
    </source>
</evidence>
<dbReference type="KEGG" id="tli:Tlie_0990"/>
<dbReference type="GO" id="GO:0006777">
    <property type="term" value="P:Mo-molybdopterin cofactor biosynthetic process"/>
    <property type="evidence" value="ECO:0007669"/>
    <property type="project" value="UniProtKB-KW"/>
</dbReference>
<gene>
    <name evidence="4" type="ordered locus">Tlie_0990</name>
</gene>
<dbReference type="CDD" id="cd00886">
    <property type="entry name" value="MogA_MoaB"/>
    <property type="match status" value="1"/>
</dbReference>
<evidence type="ECO:0000259" key="3">
    <source>
        <dbReference type="SMART" id="SM00852"/>
    </source>
</evidence>
<protein>
    <submittedName>
        <fullName evidence="4">Molybdenum cofactor synthesis domain protein</fullName>
    </submittedName>
</protein>
<dbReference type="AlphaFoldDB" id="G7VA23"/>
<dbReference type="PROSITE" id="PS01078">
    <property type="entry name" value="MOCF_BIOSYNTHESIS_1"/>
    <property type="match status" value="1"/>
</dbReference>